<dbReference type="InterPro" id="IPR045147">
    <property type="entry name" value="ARI3A/B/C"/>
</dbReference>
<comment type="subcellular location">
    <subcellularLocation>
        <location evidence="1">Nucleus</location>
    </subcellularLocation>
</comment>
<dbReference type="WBParaSite" id="Gr19_v10_g10784.t1">
    <property type="protein sequence ID" value="Gr19_v10_g10784.t1"/>
    <property type="gene ID" value="Gr19_v10_g10784"/>
</dbReference>
<accession>A0A914GRR2</accession>
<feature type="compositionally biased region" description="Polar residues" evidence="6">
    <location>
        <begin position="680"/>
        <end position="692"/>
    </location>
</feature>
<feature type="region of interest" description="Disordered" evidence="6">
    <location>
        <begin position="574"/>
        <end position="646"/>
    </location>
</feature>
<dbReference type="InterPro" id="IPR036431">
    <property type="entry name" value="ARID_dom_sf"/>
</dbReference>
<name>A0A914GRR2_GLORO</name>
<feature type="compositionally biased region" description="Basic and acidic residues" evidence="6">
    <location>
        <begin position="257"/>
        <end position="269"/>
    </location>
</feature>
<dbReference type="GO" id="GO:0006357">
    <property type="term" value="P:regulation of transcription by RNA polymerase II"/>
    <property type="evidence" value="ECO:0007669"/>
    <property type="project" value="InterPro"/>
</dbReference>
<dbReference type="PROSITE" id="PS51011">
    <property type="entry name" value="ARID"/>
    <property type="match status" value="1"/>
</dbReference>
<evidence type="ECO:0000256" key="5">
    <source>
        <dbReference type="ARBA" id="ARBA00023242"/>
    </source>
</evidence>
<sequence length="747" mass="81077">MISQLTSFDQLLPPTAPLTSAATVTQSNGNSGGATVISSEAATVIDEKQCRKRKRHSASNGNNSNNNNGGSASSSSSSASADGGGPSPKLAGVEQQLAASSPSLFLQQALRHNFVEDGMPGGRGVEQQSTGTTMDFFEAHKAFQKLSSQLSAGFTDSTASPTLAQPGMNPFVQQLATLSPFLLALQHQSQQFVQAQAQQHQFDPTSLLSIPPIQNENLFHHVASSPRGYTKDDEEDEEDDEQRGHSAENALGEPEDLSLKHEGRSDVHHNNGGNQHRNGTPSWSYEEQFKQLYELSPTDLRRKEWLDDWLEFMRRIGKPVTRIPIMAKQVLDLYELYRLVVHHGGLVEVITKKLWREIAKGLSLPTSITSAAFTLRTQYEKYLFDFECERHHFSTLADLRSAIDANKREGGRRNAPAATGAGASHGTTSNSAGATPSGHHHHQHNHHHSYSGGRHSSSNSMDSHRERHVQQQQMRWLEQMAASFGAAPPPPPPVMAAAFFGKHLLQFGTSDAVPTTPTAREEENLLNGNRTTSSTAQPLPQFAGEELLQFGHQNGADRQQFDSIFPKIEIATGRTSTSPQAFSPRQSSSACPRRCHGTAVSSPATSSYHCPTAEHHRQSPNSPSAEKRRKPNEVSPPAAPGNFPSPILVENAADGISVAPLGSFGHLLKNASRCSIKLNNGGETKNAENNAGTLSQTTTTTVSETTASSMVVSMELNGILYQGVLFAMPTAERETEETEETERQKET</sequence>
<reference evidence="10" key="1">
    <citation type="submission" date="2022-11" db="UniProtKB">
        <authorList>
            <consortium name="WormBaseParasite"/>
        </authorList>
    </citation>
    <scope>IDENTIFICATION</scope>
</reference>
<feature type="compositionally biased region" description="Low complexity" evidence="6">
    <location>
        <begin position="58"/>
        <end position="81"/>
    </location>
</feature>
<dbReference type="SMART" id="SM01014">
    <property type="entry name" value="ARID"/>
    <property type="match status" value="1"/>
</dbReference>
<dbReference type="Gene3D" id="1.10.150.60">
    <property type="entry name" value="ARID DNA-binding domain"/>
    <property type="match status" value="1"/>
</dbReference>
<dbReference type="InterPro" id="IPR023334">
    <property type="entry name" value="REKLES_domain"/>
</dbReference>
<feature type="region of interest" description="Disordered" evidence="6">
    <location>
        <begin position="407"/>
        <end position="472"/>
    </location>
</feature>
<feature type="compositionally biased region" description="Polar residues" evidence="6">
    <location>
        <begin position="574"/>
        <end position="590"/>
    </location>
</feature>
<feature type="compositionally biased region" description="Low complexity" evidence="6">
    <location>
        <begin position="450"/>
        <end position="461"/>
    </location>
</feature>
<feature type="compositionally biased region" description="Low complexity" evidence="6">
    <location>
        <begin position="270"/>
        <end position="279"/>
    </location>
</feature>
<keyword evidence="4" id="KW-0804">Transcription</keyword>
<feature type="compositionally biased region" description="Acidic residues" evidence="6">
    <location>
        <begin position="232"/>
        <end position="241"/>
    </location>
</feature>
<dbReference type="AlphaFoldDB" id="A0A914GRR2"/>
<evidence type="ECO:0000256" key="3">
    <source>
        <dbReference type="ARBA" id="ARBA00023125"/>
    </source>
</evidence>
<dbReference type="SMART" id="SM00501">
    <property type="entry name" value="BRIGHT"/>
    <property type="match status" value="1"/>
</dbReference>
<keyword evidence="3" id="KW-0238">DNA-binding</keyword>
<evidence type="ECO:0000256" key="1">
    <source>
        <dbReference type="ARBA" id="ARBA00004123"/>
    </source>
</evidence>
<feature type="region of interest" description="Disordered" evidence="6">
    <location>
        <begin position="21"/>
        <end position="91"/>
    </location>
</feature>
<keyword evidence="9" id="KW-1185">Reference proteome</keyword>
<protein>
    <submittedName>
        <fullName evidence="10">Uncharacterized protein</fullName>
    </submittedName>
</protein>
<dbReference type="FunFam" id="1.10.150.60:FF:000007">
    <property type="entry name" value="AT-rich interactive domain-containing protein 3C"/>
    <property type="match status" value="1"/>
</dbReference>
<feature type="compositionally biased region" description="Basic residues" evidence="6">
    <location>
        <begin position="438"/>
        <end position="449"/>
    </location>
</feature>
<feature type="compositionally biased region" description="Low complexity" evidence="6">
    <location>
        <begin position="413"/>
        <end position="435"/>
    </location>
</feature>
<organism evidence="9 10">
    <name type="scientific">Globodera rostochiensis</name>
    <name type="common">Golden nematode worm</name>
    <name type="synonym">Heterodera rostochiensis</name>
    <dbReference type="NCBI Taxonomy" id="31243"/>
    <lineage>
        <taxon>Eukaryota</taxon>
        <taxon>Metazoa</taxon>
        <taxon>Ecdysozoa</taxon>
        <taxon>Nematoda</taxon>
        <taxon>Chromadorea</taxon>
        <taxon>Rhabditida</taxon>
        <taxon>Tylenchina</taxon>
        <taxon>Tylenchomorpha</taxon>
        <taxon>Tylenchoidea</taxon>
        <taxon>Heteroderidae</taxon>
        <taxon>Heteroderinae</taxon>
        <taxon>Globodera</taxon>
    </lineage>
</organism>
<evidence type="ECO:0000313" key="9">
    <source>
        <dbReference type="Proteomes" id="UP000887572"/>
    </source>
</evidence>
<dbReference type="PROSITE" id="PS51486">
    <property type="entry name" value="REKLES"/>
    <property type="match status" value="1"/>
</dbReference>
<dbReference type="PANTHER" id="PTHR15348">
    <property type="entry name" value="AT-RICH INTERACTIVE DOMAIN-CONTAINING PROTEIN ARID DOMAIN- CONTAINING PROTEIN DEAD RINGER PROTEIN B-CELL REGULATOR OF IGH TRANSCRIPTION BRIGHT"/>
    <property type="match status" value="1"/>
</dbReference>
<feature type="domain" description="ARID" evidence="7">
    <location>
        <begin position="299"/>
        <end position="391"/>
    </location>
</feature>
<proteinExistence type="predicted"/>
<keyword evidence="2" id="KW-0805">Transcription regulation</keyword>
<dbReference type="Proteomes" id="UP000887572">
    <property type="component" value="Unplaced"/>
</dbReference>
<feature type="domain" description="REKLES" evidence="8">
    <location>
        <begin position="625"/>
        <end position="732"/>
    </location>
</feature>
<dbReference type="GO" id="GO:0003677">
    <property type="term" value="F:DNA binding"/>
    <property type="evidence" value="ECO:0007669"/>
    <property type="project" value="UniProtKB-KW"/>
</dbReference>
<feature type="compositionally biased region" description="Polar residues" evidence="6">
    <location>
        <begin position="599"/>
        <end position="609"/>
    </location>
</feature>
<evidence type="ECO:0000313" key="10">
    <source>
        <dbReference type="WBParaSite" id="Gr19_v10_g10784.t1"/>
    </source>
</evidence>
<evidence type="ECO:0000259" key="8">
    <source>
        <dbReference type="PROSITE" id="PS51486"/>
    </source>
</evidence>
<dbReference type="InterPro" id="IPR001606">
    <property type="entry name" value="ARID_dom"/>
</dbReference>
<keyword evidence="5" id="KW-0539">Nucleus</keyword>
<evidence type="ECO:0000259" key="7">
    <source>
        <dbReference type="PROSITE" id="PS51011"/>
    </source>
</evidence>
<dbReference type="SUPFAM" id="SSF46774">
    <property type="entry name" value="ARID-like"/>
    <property type="match status" value="1"/>
</dbReference>
<feature type="region of interest" description="Disordered" evidence="6">
    <location>
        <begin position="680"/>
        <end position="701"/>
    </location>
</feature>
<evidence type="ECO:0000256" key="4">
    <source>
        <dbReference type="ARBA" id="ARBA00023163"/>
    </source>
</evidence>
<feature type="region of interest" description="Disordered" evidence="6">
    <location>
        <begin position="224"/>
        <end position="282"/>
    </location>
</feature>
<dbReference type="PANTHER" id="PTHR15348:SF0">
    <property type="entry name" value="PROTEIN DEAD RINGER"/>
    <property type="match status" value="1"/>
</dbReference>
<dbReference type="GO" id="GO:0005634">
    <property type="term" value="C:nucleus"/>
    <property type="evidence" value="ECO:0007669"/>
    <property type="project" value="UniProtKB-SubCell"/>
</dbReference>
<dbReference type="Pfam" id="PF01388">
    <property type="entry name" value="ARID"/>
    <property type="match status" value="1"/>
</dbReference>
<evidence type="ECO:0000256" key="6">
    <source>
        <dbReference type="SAM" id="MobiDB-lite"/>
    </source>
</evidence>
<evidence type="ECO:0000256" key="2">
    <source>
        <dbReference type="ARBA" id="ARBA00023015"/>
    </source>
</evidence>